<gene>
    <name evidence="2" type="ORF">ACFSDX_24515</name>
</gene>
<evidence type="ECO:0008006" key="4">
    <source>
        <dbReference type="Google" id="ProtNLM"/>
    </source>
</evidence>
<keyword evidence="1" id="KW-0732">Signal</keyword>
<evidence type="ECO:0000313" key="2">
    <source>
        <dbReference type="EMBL" id="MFD1875618.1"/>
    </source>
</evidence>
<dbReference type="SUPFAM" id="SSF48208">
    <property type="entry name" value="Six-hairpin glycosidases"/>
    <property type="match status" value="1"/>
</dbReference>
<feature type="chain" id="PRO_5045182823" description="Glycosyl hydrolase 36 catalytic domain-containing protein" evidence="1">
    <location>
        <begin position="21"/>
        <end position="758"/>
    </location>
</feature>
<protein>
    <recommendedName>
        <fullName evidence="4">Glycosyl hydrolase 36 catalytic domain-containing protein</fullName>
    </recommendedName>
</protein>
<organism evidence="2 3">
    <name type="scientific">Hymenobacter bucti</name>
    <dbReference type="NCBI Taxonomy" id="1844114"/>
    <lineage>
        <taxon>Bacteria</taxon>
        <taxon>Pseudomonadati</taxon>
        <taxon>Bacteroidota</taxon>
        <taxon>Cytophagia</taxon>
        <taxon>Cytophagales</taxon>
        <taxon>Hymenobacteraceae</taxon>
        <taxon>Hymenobacter</taxon>
    </lineage>
</organism>
<accession>A0ABW4R163</accession>
<dbReference type="InterPro" id="IPR052047">
    <property type="entry name" value="GH94_Enzymes"/>
</dbReference>
<dbReference type="PANTHER" id="PTHR37469">
    <property type="entry name" value="CELLOBIONIC ACID PHOSPHORYLASE-RELATED"/>
    <property type="match status" value="1"/>
</dbReference>
<reference evidence="3" key="1">
    <citation type="journal article" date="2019" name="Int. J. Syst. Evol. Microbiol.">
        <title>The Global Catalogue of Microorganisms (GCM) 10K type strain sequencing project: providing services to taxonomists for standard genome sequencing and annotation.</title>
        <authorList>
            <consortium name="The Broad Institute Genomics Platform"/>
            <consortium name="The Broad Institute Genome Sequencing Center for Infectious Disease"/>
            <person name="Wu L."/>
            <person name="Ma J."/>
        </authorList>
    </citation>
    <scope>NUCLEOTIDE SEQUENCE [LARGE SCALE GENOMIC DNA]</scope>
    <source>
        <strain evidence="3">CGMCC 1.15795</strain>
    </source>
</reference>
<evidence type="ECO:0000313" key="3">
    <source>
        <dbReference type="Proteomes" id="UP001597197"/>
    </source>
</evidence>
<sequence length="758" mass="85518">MQFNVLFLLALLLPWQRATAQGVGNWSMTTQGLPVYQYMGQLPARAIDKEGKDAMLPDDPYFLLGNYRLTLFTHASGIYQLLTGERAWARINGTAQPNYGWNEASLVSNGQKTLLTGLKSVGAKPGTQKAFGVGFARYRYQLLGGLVCTRVISVKPSPKINTGNPAFVITVMLENTGSKPQKVTYSERMLVNYVLNSTQFTDPQKRPLLYKSKATVDPGQQLALAEIGYDANTLLAIPGKEARYTYDVSPPAVFMSAKSAGNKQSKAMLSAVQDTLATSLNTTLKRGETKTFNIVIGIADRKNFAATQMQVDDLFINAELSNPTEGLFAQQWKARLPDLAAEKDDVLRREMLWNAHMVEASATYSDYYKETFIPQGTVYAYHFGDNISNRDHLQAALPACYTNPELAKSAIRYVIMHSEADGEIKRGDAGFGYSPPSLYKESDEQLYFFNTLAEYLLITKDYQFLNEKVAYYPAEDRKTDALLNVVKKYFIYLRDEIGTGPSGLVKMLNSDWSDSFFHEYSPNRYSWSAESHLNSAMVLAIFPKLIDALRLSGNPDAAALITALETYRMAIEQVFMKDLGNRKFAARAYLNDEVRFGLDNVCIEPQGYVLQIPTLPNERKRAMYEYIKSKLLAPEKTGMRTRETPLWKNKPEGEDGGIWFSLEYPVLLGVATFDKPEAWALLKRFSFDNYARNYPNYWLGQWTAPDDLNSTLSTRAGLYAFWEPDLRRAFQGFCSHPHTWPLFCYFKLREDAGTGQHH</sequence>
<dbReference type="Proteomes" id="UP001597197">
    <property type="component" value="Unassembled WGS sequence"/>
</dbReference>
<dbReference type="InterPro" id="IPR008928">
    <property type="entry name" value="6-hairpin_glycosidase_sf"/>
</dbReference>
<dbReference type="PANTHER" id="PTHR37469:SF2">
    <property type="entry name" value="CELLOBIONIC ACID PHOSPHORYLASE"/>
    <property type="match status" value="1"/>
</dbReference>
<keyword evidence="3" id="KW-1185">Reference proteome</keyword>
<dbReference type="InterPro" id="IPR012341">
    <property type="entry name" value="6hp_glycosidase-like_sf"/>
</dbReference>
<name>A0ABW4R163_9BACT</name>
<dbReference type="RefSeq" id="WP_382318501.1">
    <property type="nucleotide sequence ID" value="NZ_JBHUFD010000019.1"/>
</dbReference>
<dbReference type="EMBL" id="JBHUFD010000019">
    <property type="protein sequence ID" value="MFD1875618.1"/>
    <property type="molecule type" value="Genomic_DNA"/>
</dbReference>
<evidence type="ECO:0000256" key="1">
    <source>
        <dbReference type="SAM" id="SignalP"/>
    </source>
</evidence>
<comment type="caution">
    <text evidence="2">The sequence shown here is derived from an EMBL/GenBank/DDBJ whole genome shotgun (WGS) entry which is preliminary data.</text>
</comment>
<proteinExistence type="predicted"/>
<feature type="signal peptide" evidence="1">
    <location>
        <begin position="1"/>
        <end position="20"/>
    </location>
</feature>
<dbReference type="Gene3D" id="1.50.10.10">
    <property type="match status" value="1"/>
</dbReference>